<evidence type="ECO:0000256" key="3">
    <source>
        <dbReference type="ARBA" id="ARBA00023163"/>
    </source>
</evidence>
<feature type="domain" description="IclR-ED" evidence="5">
    <location>
        <begin position="131"/>
        <end position="293"/>
    </location>
</feature>
<keyword evidence="1" id="KW-0805">Transcription regulation</keyword>
<reference evidence="6 7" key="1">
    <citation type="submission" date="2019-03" db="EMBL/GenBank/DDBJ databases">
        <title>Genomics of glacier-inhabiting Cryobacterium strains.</title>
        <authorList>
            <person name="Liu Q."/>
            <person name="Xin Y.-H."/>
        </authorList>
    </citation>
    <scope>NUCLEOTIDE SEQUENCE [LARGE SCALE GENOMIC DNA]</scope>
    <source>
        <strain evidence="6 7">TMT1-23-1</strain>
    </source>
</reference>
<dbReference type="Gene3D" id="3.30.450.40">
    <property type="match status" value="1"/>
</dbReference>
<name>A0ABY2J7U9_9MICO</name>
<gene>
    <name evidence="6" type="ORF">E3T28_07815</name>
</gene>
<dbReference type="Gene3D" id="1.10.10.10">
    <property type="entry name" value="Winged helix-like DNA-binding domain superfamily/Winged helix DNA-binding domain"/>
    <property type="match status" value="1"/>
</dbReference>
<dbReference type="InterPro" id="IPR029016">
    <property type="entry name" value="GAF-like_dom_sf"/>
</dbReference>
<evidence type="ECO:0000256" key="1">
    <source>
        <dbReference type="ARBA" id="ARBA00023015"/>
    </source>
</evidence>
<dbReference type="SUPFAM" id="SSF46785">
    <property type="entry name" value="Winged helix' DNA-binding domain"/>
    <property type="match status" value="1"/>
</dbReference>
<dbReference type="Proteomes" id="UP000297853">
    <property type="component" value="Unassembled WGS sequence"/>
</dbReference>
<evidence type="ECO:0000259" key="4">
    <source>
        <dbReference type="PROSITE" id="PS51077"/>
    </source>
</evidence>
<evidence type="ECO:0000256" key="2">
    <source>
        <dbReference type="ARBA" id="ARBA00023125"/>
    </source>
</evidence>
<keyword evidence="7" id="KW-1185">Reference proteome</keyword>
<dbReference type="PANTHER" id="PTHR30136">
    <property type="entry name" value="HELIX-TURN-HELIX TRANSCRIPTIONAL REGULATOR, ICLR FAMILY"/>
    <property type="match status" value="1"/>
</dbReference>
<dbReference type="PROSITE" id="PS51078">
    <property type="entry name" value="ICLR_ED"/>
    <property type="match status" value="1"/>
</dbReference>
<dbReference type="InterPro" id="IPR014757">
    <property type="entry name" value="Tscrpt_reg_IclR_C"/>
</dbReference>
<dbReference type="Pfam" id="PF01614">
    <property type="entry name" value="IclR_C"/>
    <property type="match status" value="1"/>
</dbReference>
<organism evidence="6 7">
    <name type="scientific">Cryobacterium sinapicolor</name>
    <dbReference type="NCBI Taxonomy" id="1259236"/>
    <lineage>
        <taxon>Bacteria</taxon>
        <taxon>Bacillati</taxon>
        <taxon>Actinomycetota</taxon>
        <taxon>Actinomycetes</taxon>
        <taxon>Micrococcales</taxon>
        <taxon>Microbacteriaceae</taxon>
        <taxon>Cryobacterium</taxon>
    </lineage>
</organism>
<evidence type="ECO:0000313" key="7">
    <source>
        <dbReference type="Proteomes" id="UP000297853"/>
    </source>
</evidence>
<dbReference type="InterPro" id="IPR036390">
    <property type="entry name" value="WH_DNA-bd_sf"/>
</dbReference>
<sequence>MSEPSQPGVLGANGGIATLGANGANGANGGNATLGANGGIATLGANGVDSTNGIDGAKSTNGAPGAPHSQTLSRGIRVLEILADADAALTIADVAAALGVHRSNAYRILRTLEDHRVVIRDAAGAVRLGPRMAALARGVSRGLQTAALPELTSVANELGMTAFVTVLDRAEVVTLVSVEPRQAHATVAQRPGTRHPLGRGAPGIAIQSLLTTAHWAQLGEDARRGEAAEVRTHGFATSHDEVVPGLASVAVPLVVPGEAPAALAVVYLGSGQSAAQIGARLVTAAAAIAAELR</sequence>
<dbReference type="InterPro" id="IPR005471">
    <property type="entry name" value="Tscrpt_reg_IclR_N"/>
</dbReference>
<dbReference type="EMBL" id="SOGQ01000034">
    <property type="protein sequence ID" value="TFD01030.1"/>
    <property type="molecule type" value="Genomic_DNA"/>
</dbReference>
<protein>
    <submittedName>
        <fullName evidence="6">ArsR family transcriptional regulator</fullName>
    </submittedName>
</protein>
<feature type="domain" description="HTH iclR-type" evidence="4">
    <location>
        <begin position="69"/>
        <end position="130"/>
    </location>
</feature>
<dbReference type="SMART" id="SM00346">
    <property type="entry name" value="HTH_ICLR"/>
    <property type="match status" value="1"/>
</dbReference>
<dbReference type="PANTHER" id="PTHR30136:SF24">
    <property type="entry name" value="HTH-TYPE TRANSCRIPTIONAL REPRESSOR ALLR"/>
    <property type="match status" value="1"/>
</dbReference>
<dbReference type="InterPro" id="IPR050707">
    <property type="entry name" value="HTH_MetabolicPath_Reg"/>
</dbReference>
<accession>A0ABY2J7U9</accession>
<dbReference type="InterPro" id="IPR036388">
    <property type="entry name" value="WH-like_DNA-bd_sf"/>
</dbReference>
<keyword evidence="2" id="KW-0238">DNA-binding</keyword>
<proteinExistence type="predicted"/>
<dbReference type="SUPFAM" id="SSF55781">
    <property type="entry name" value="GAF domain-like"/>
    <property type="match status" value="1"/>
</dbReference>
<dbReference type="PROSITE" id="PS51077">
    <property type="entry name" value="HTH_ICLR"/>
    <property type="match status" value="1"/>
</dbReference>
<dbReference type="Pfam" id="PF09339">
    <property type="entry name" value="HTH_IclR"/>
    <property type="match status" value="1"/>
</dbReference>
<evidence type="ECO:0000313" key="6">
    <source>
        <dbReference type="EMBL" id="TFD01030.1"/>
    </source>
</evidence>
<comment type="caution">
    <text evidence="6">The sequence shown here is derived from an EMBL/GenBank/DDBJ whole genome shotgun (WGS) entry which is preliminary data.</text>
</comment>
<keyword evidence="3" id="KW-0804">Transcription</keyword>
<evidence type="ECO:0000259" key="5">
    <source>
        <dbReference type="PROSITE" id="PS51078"/>
    </source>
</evidence>
<dbReference type="RefSeq" id="WP_134429574.1">
    <property type="nucleotide sequence ID" value="NZ_SOGQ01000034.1"/>
</dbReference>